<dbReference type="PROSITE" id="PS51127">
    <property type="entry name" value="BIG1"/>
    <property type="match status" value="1"/>
</dbReference>
<dbReference type="InterPro" id="IPR008964">
    <property type="entry name" value="Invasin/intimin_cell_adhesion"/>
</dbReference>
<gene>
    <name evidence="7" type="ORF">FJV41_26735</name>
</gene>
<dbReference type="Pfam" id="PF00932">
    <property type="entry name" value="LTD"/>
    <property type="match status" value="1"/>
</dbReference>
<feature type="domain" description="LTD" evidence="6">
    <location>
        <begin position="1637"/>
        <end position="1801"/>
    </location>
</feature>
<feature type="region of interest" description="Disordered" evidence="2">
    <location>
        <begin position="1765"/>
        <end position="1842"/>
    </location>
</feature>
<evidence type="ECO:0000256" key="2">
    <source>
        <dbReference type="SAM" id="MobiDB-lite"/>
    </source>
</evidence>
<name>A0A540WV31_9BACT</name>
<dbReference type="SMART" id="SM00060">
    <property type="entry name" value="FN3"/>
    <property type="match status" value="2"/>
</dbReference>
<dbReference type="Proteomes" id="UP000315369">
    <property type="component" value="Unassembled WGS sequence"/>
</dbReference>
<feature type="compositionally biased region" description="Polar residues" evidence="2">
    <location>
        <begin position="1810"/>
        <end position="1842"/>
    </location>
</feature>
<feature type="domain" description="Big-1" evidence="5">
    <location>
        <begin position="46"/>
        <end position="142"/>
    </location>
</feature>
<dbReference type="InterPro" id="IPR003961">
    <property type="entry name" value="FN3_dom"/>
</dbReference>
<feature type="signal peptide" evidence="3">
    <location>
        <begin position="1"/>
        <end position="26"/>
    </location>
</feature>
<feature type="domain" description="Fibronectin type-III" evidence="4">
    <location>
        <begin position="1168"/>
        <end position="1272"/>
    </location>
</feature>
<evidence type="ECO:0000259" key="6">
    <source>
        <dbReference type="PROSITE" id="PS51841"/>
    </source>
</evidence>
<evidence type="ECO:0000259" key="5">
    <source>
        <dbReference type="PROSITE" id="PS51127"/>
    </source>
</evidence>
<dbReference type="PROSITE" id="PS51257">
    <property type="entry name" value="PROKAR_LIPOPROTEIN"/>
    <property type="match status" value="1"/>
</dbReference>
<dbReference type="InterPro" id="IPR003344">
    <property type="entry name" value="Big_1_dom"/>
</dbReference>
<dbReference type="Pfam" id="PF02369">
    <property type="entry name" value="Big_1"/>
    <property type="match status" value="1"/>
</dbReference>
<evidence type="ECO:0000313" key="7">
    <source>
        <dbReference type="EMBL" id="TQF12878.1"/>
    </source>
</evidence>
<dbReference type="Gene3D" id="2.60.40.1260">
    <property type="entry name" value="Lamin Tail domain"/>
    <property type="match status" value="1"/>
</dbReference>
<dbReference type="SUPFAM" id="SSF49373">
    <property type="entry name" value="Invasin/intimin cell-adhesion fragments"/>
    <property type="match status" value="2"/>
</dbReference>
<dbReference type="PROSITE" id="PS51841">
    <property type="entry name" value="LTD"/>
    <property type="match status" value="1"/>
</dbReference>
<feature type="domain" description="Fibronectin type-III" evidence="4">
    <location>
        <begin position="452"/>
        <end position="560"/>
    </location>
</feature>
<protein>
    <recommendedName>
        <fullName evidence="9">Ig-like domain-containing protein</fullName>
    </recommendedName>
</protein>
<comment type="similarity">
    <text evidence="1">Belongs to the intimin/invasin family.</text>
</comment>
<evidence type="ECO:0008006" key="9">
    <source>
        <dbReference type="Google" id="ProtNLM"/>
    </source>
</evidence>
<evidence type="ECO:0000256" key="3">
    <source>
        <dbReference type="SAM" id="SignalP"/>
    </source>
</evidence>
<dbReference type="InterPro" id="IPR036415">
    <property type="entry name" value="Lamin_tail_dom_sf"/>
</dbReference>
<dbReference type="CDD" id="cd00063">
    <property type="entry name" value="FN3"/>
    <property type="match status" value="2"/>
</dbReference>
<organism evidence="7 8">
    <name type="scientific">Myxococcus llanfairpwllgwyngyllgogerychwyrndrobwllllantysiliogogogochensis</name>
    <dbReference type="NCBI Taxonomy" id="2590453"/>
    <lineage>
        <taxon>Bacteria</taxon>
        <taxon>Pseudomonadati</taxon>
        <taxon>Myxococcota</taxon>
        <taxon>Myxococcia</taxon>
        <taxon>Myxococcales</taxon>
        <taxon>Cystobacterineae</taxon>
        <taxon>Myxococcaceae</taxon>
        <taxon>Myxococcus</taxon>
    </lineage>
</organism>
<dbReference type="InterPro" id="IPR001322">
    <property type="entry name" value="Lamin_tail_dom"/>
</dbReference>
<dbReference type="EMBL" id="VIFM01000121">
    <property type="protein sequence ID" value="TQF12878.1"/>
    <property type="molecule type" value="Genomic_DNA"/>
</dbReference>
<dbReference type="InterPro" id="IPR013783">
    <property type="entry name" value="Ig-like_fold"/>
</dbReference>
<dbReference type="OrthoDB" id="5476141at2"/>
<dbReference type="RefSeq" id="WP_141645392.1">
    <property type="nucleotide sequence ID" value="NZ_VIFM01000121.1"/>
</dbReference>
<dbReference type="Gene3D" id="2.60.40.10">
    <property type="entry name" value="Immunoglobulins"/>
    <property type="match status" value="5"/>
</dbReference>
<evidence type="ECO:0000313" key="8">
    <source>
        <dbReference type="Proteomes" id="UP000315369"/>
    </source>
</evidence>
<evidence type="ECO:0000256" key="1">
    <source>
        <dbReference type="ARBA" id="ARBA00010116"/>
    </source>
</evidence>
<dbReference type="SMART" id="SM00634">
    <property type="entry name" value="BID_1"/>
    <property type="match status" value="2"/>
</dbReference>
<evidence type="ECO:0000259" key="4">
    <source>
        <dbReference type="PROSITE" id="PS50853"/>
    </source>
</evidence>
<proteinExistence type="inferred from homology"/>
<reference evidence="7 8" key="1">
    <citation type="submission" date="2019-06" db="EMBL/GenBank/DDBJ databases">
        <authorList>
            <person name="Livingstone P."/>
            <person name="Whitworth D."/>
        </authorList>
    </citation>
    <scope>NUCLEOTIDE SEQUENCE [LARGE SCALE GENOMIC DNA]</scope>
    <source>
        <strain evidence="7 8">AM401</strain>
    </source>
</reference>
<keyword evidence="8" id="KW-1185">Reference proteome</keyword>
<feature type="chain" id="PRO_5021729273" description="Ig-like domain-containing protein" evidence="3">
    <location>
        <begin position="27"/>
        <end position="1842"/>
    </location>
</feature>
<keyword evidence="3" id="KW-0732">Signal</keyword>
<dbReference type="PROSITE" id="PS50853">
    <property type="entry name" value="FN3"/>
    <property type="match status" value="2"/>
</dbReference>
<accession>A0A540WV31</accession>
<dbReference type="SUPFAM" id="SSF74853">
    <property type="entry name" value="Lamin A/C globular tail domain"/>
    <property type="match status" value="1"/>
</dbReference>
<dbReference type="InterPro" id="IPR036116">
    <property type="entry name" value="FN3_sf"/>
</dbReference>
<sequence>MSVRLAPSARLLGLAALCLGLFVGCGDDPDPQPLPTPSTLPDATASTVVLAPARDVLADGADQGTVTVTVRSKNGTALAGRTVTVAVEGDGNLVLQPGQTNSQGVAVATVVTAHAGTKRVTVSVAAEGGAVVLASRPSFNFVALVATRLEFIPAPVESTAGAPITGLSVRFRDAQGRPVLGATAAVTLSLAANPGDVALEGTLTVTPVGGTASFTDVVLKKAGANFQLKASAAGMEDATSAEFSVAPAAAASLDIDGLESTAVAGAARSAQVTVRDAFDNVATNYTGTLSVSSTDATASLPGPHAFTQTDAGRFTFTGVVLKRAGSHQVTLQDVSVAALRAQQDVGVVAGEASALVFTQVPALASTSAVLSPVEVSLRDAFGNLSAVGAPPVAVSLVETGDLSGVQEVAPVEGVARFTGLRVSTEGSYHLRASATGLTEASSTAISVVDDVAPARPVLSLGTLGTESATVTWVAVGDDGSVGRATSQTLRYSLSPILTDAEFDAATPVGGVNAPAEPGTAESAQVTDLVANQTYHVALRVTDNRGNSALSNSLSFQTLNAEVTQLAFTTQPVNGTAGVSLAGVRVSLQNAQGEVVTTASLPVTLSLVGGSGFEPKQVSAASGVALFSDLRIDRAGTYRFSASANGLTVQSDEFVIEAGAASRLALTGLVAPVIAGQSQSVEVTAFDGFDNVAKGYSGTVRFTSTDPEAELPADYTFTAQDQGRHVFSDVVLANMGLRRVTATDTANAQLTAFMEVEVTNDAAHHLDLEGLPTQAAAGGSHTLTLSVRDRFGNLVTGYTGEVDFASDDPRATLPPEHVFTAGDAGRFTFSVTLESAGERSITAAEVGGALSITRSTQVSPGNAESLSLVLSMASPAAGQSVSATVTLVDAYGNQAAGYRGTVALSVAQDPGATVPGPYTFTETDAGRHVFSVTFAQAQATTLSAVDTQQATLSASEAVTVSAGVATALRVSAVTESLTAGVAHVFSVSARDRFDNLSRDYVGTVQPSATDANAGPLTAHTFTAADQGEHGFTIALRTAGTQTVTFTDAALAVSAAREVTVDAAAPARLGFVSAPGSASVRQVLAAVSVAVQDEFGNTSSSGAPVVTLSLSGGGVLDGDVTATAVAGVARFTTLSVAQEGDYTLTASVSDASLPAASRALSIIDDQVPSPVATLEASVVGADSVRLRWVATGDDGQLGQASSYQLRYGLAPLNETNFEVAVVVPTGTPGLPGAQEEATVAGLAVGRTYYFAVRVVDGAGNSSPLTTTSLDLPSACGSQVCAPRAPECSESGVEVVTYEATCEILAGEPTCVYVPTASACTGVDAVCYQAACTTAAAPGERTLIITEVMASPSTGTTEYIEVTSTSDALLNINGLSLISSATTTVSVDKGPGAAVVLPARGILVLASNPDLATNGGVDADYGYGNALELESTGQLSLRVNGVVMDDLTYDEEFPLVAGRSLSLSSELVGSTASRYSWFWCASNDELSGGDRGTPGLPNETCGVDIQPPVEFCAIESPKSFPAVIARGSSHEVTSRVYEPQVTTRSTAGNDHFPYLVSELGYGTDANAPESWTWVPATPNPSYGALGGNDDEMLATLQIPTNGSFLYGFRYRFTRGPVGADTWVYCDQSGVVSPGVPASYGTVTVDEVLPVADHVVISEVSGRGITSQTDEFVELYNPTNQVVDLSGWMMQYKSAGGSTYTGTFVIPAGKVIPAHGYFLLAHTGYTGTGALAADATWSGFDLSASTTTGGHVRIGQSLSTPTPIEVDKLGWGTANSPEGSAAGPFHPAAGGSIERKALPTSTQATMAEGGSDASRGNGSDLNNNSADFVVRTTRQPQNSLSGTERP</sequence>
<dbReference type="SUPFAM" id="SSF49265">
    <property type="entry name" value="Fibronectin type III"/>
    <property type="match status" value="1"/>
</dbReference>
<comment type="caution">
    <text evidence="7">The sequence shown here is derived from an EMBL/GenBank/DDBJ whole genome shotgun (WGS) entry which is preliminary data.</text>
</comment>